<dbReference type="Proteomes" id="UP000681720">
    <property type="component" value="Unassembled WGS sequence"/>
</dbReference>
<dbReference type="EMBL" id="CAJOBJ010119801">
    <property type="protein sequence ID" value="CAF4670597.1"/>
    <property type="molecule type" value="Genomic_DNA"/>
</dbReference>
<evidence type="ECO:0000313" key="2">
    <source>
        <dbReference type="EMBL" id="CAF4798152.1"/>
    </source>
</evidence>
<gene>
    <name evidence="2" type="ORF">BYL167_LOCUS48022</name>
    <name evidence="1" type="ORF">GIL414_LOCUS41872</name>
</gene>
<sequence length="51" mass="5713">RIRHRIVGVGVPSARHDNFKDDPARIECNGGFGRKSTIRGGTKNENSLFIY</sequence>
<evidence type="ECO:0000313" key="1">
    <source>
        <dbReference type="EMBL" id="CAF4670597.1"/>
    </source>
</evidence>
<dbReference type="EMBL" id="CAJOBH010139553">
    <property type="protein sequence ID" value="CAF4798152.1"/>
    <property type="molecule type" value="Genomic_DNA"/>
</dbReference>
<accession>A0A8S3B9R1</accession>
<proteinExistence type="predicted"/>
<name>A0A8S3B9R1_9BILA</name>
<feature type="non-terminal residue" evidence="2">
    <location>
        <position position="1"/>
    </location>
</feature>
<reference evidence="2" key="1">
    <citation type="submission" date="2021-02" db="EMBL/GenBank/DDBJ databases">
        <authorList>
            <person name="Nowell W R."/>
        </authorList>
    </citation>
    <scope>NUCLEOTIDE SEQUENCE</scope>
</reference>
<dbReference type="AlphaFoldDB" id="A0A8S3B9R1"/>
<dbReference type="Proteomes" id="UP000681967">
    <property type="component" value="Unassembled WGS sequence"/>
</dbReference>
<organism evidence="2 3">
    <name type="scientific">Rotaria magnacalcarata</name>
    <dbReference type="NCBI Taxonomy" id="392030"/>
    <lineage>
        <taxon>Eukaryota</taxon>
        <taxon>Metazoa</taxon>
        <taxon>Spiralia</taxon>
        <taxon>Gnathifera</taxon>
        <taxon>Rotifera</taxon>
        <taxon>Eurotatoria</taxon>
        <taxon>Bdelloidea</taxon>
        <taxon>Philodinida</taxon>
        <taxon>Philodinidae</taxon>
        <taxon>Rotaria</taxon>
    </lineage>
</organism>
<evidence type="ECO:0000313" key="3">
    <source>
        <dbReference type="Proteomes" id="UP000681967"/>
    </source>
</evidence>
<protein>
    <submittedName>
        <fullName evidence="2">Uncharacterized protein</fullName>
    </submittedName>
</protein>
<comment type="caution">
    <text evidence="2">The sequence shown here is derived from an EMBL/GenBank/DDBJ whole genome shotgun (WGS) entry which is preliminary data.</text>
</comment>